<dbReference type="Proteomes" id="UP000234460">
    <property type="component" value="Chromosome LMANV2"/>
</dbReference>
<proteinExistence type="predicted"/>
<dbReference type="EMBL" id="OEJX01000017">
    <property type="protein sequence ID" value="SOR60968.1"/>
    <property type="molecule type" value="Genomic_DNA"/>
</dbReference>
<evidence type="ECO:0000313" key="1">
    <source>
        <dbReference type="EMBL" id="SOR60968.1"/>
    </source>
</evidence>
<sequence length="41" mass="4959">MKRFLVYKQNLLVIFAKLSSINFNYKYCFKTKCWIVLYSSG</sequence>
<name>A0AAQ1SN03_LEPIR</name>
<comment type="caution">
    <text evidence="1">The sequence shown here is derived from an EMBL/GenBank/DDBJ whole genome shotgun (WGS) entry which is preliminary data.</text>
</comment>
<dbReference type="AlphaFoldDB" id="A0AAQ1SN03"/>
<protein>
    <submittedName>
        <fullName evidence="1">Uncharacterized protein</fullName>
    </submittedName>
</protein>
<organism evidence="1 2">
    <name type="scientific">Leptospira interrogans serovar Manilae</name>
    <dbReference type="NCBI Taxonomy" id="214675"/>
    <lineage>
        <taxon>Bacteria</taxon>
        <taxon>Pseudomonadati</taxon>
        <taxon>Spirochaetota</taxon>
        <taxon>Spirochaetia</taxon>
        <taxon>Leptospirales</taxon>
        <taxon>Leptospiraceae</taxon>
        <taxon>Leptospira</taxon>
    </lineage>
</organism>
<reference evidence="1 2" key="1">
    <citation type="submission" date="2017-11" db="EMBL/GenBank/DDBJ databases">
        <authorList>
            <person name="Lechat P."/>
        </authorList>
    </citation>
    <scope>NUCLEOTIDE SEQUENCE [LARGE SCALE GENOMIC DNA]</scope>
    <source>
        <strain evidence="1">L495</strain>
    </source>
</reference>
<gene>
    <name evidence="1" type="ORF">LMANV2_240020</name>
</gene>
<accession>A0AAQ1SN03</accession>
<evidence type="ECO:0000313" key="2">
    <source>
        <dbReference type="Proteomes" id="UP000234460"/>
    </source>
</evidence>